<evidence type="ECO:0000256" key="4">
    <source>
        <dbReference type="ARBA" id="ARBA00023242"/>
    </source>
</evidence>
<name>A0A232F7K1_9HYME</name>
<feature type="region of interest" description="Disordered" evidence="8">
    <location>
        <begin position="475"/>
        <end position="513"/>
    </location>
</feature>
<dbReference type="InterPro" id="IPR012971">
    <property type="entry name" value="NOG2_N_dom"/>
</dbReference>
<comment type="subunit">
    <text evidence="6">Interacts with LYAR and RPL23A. Interacts with the nuclear importin-beta receptor and, at a lower extent, with importin-alpha.</text>
</comment>
<feature type="region of interest" description="Disordered" evidence="8">
    <location>
        <begin position="1"/>
        <end position="35"/>
    </location>
</feature>
<feature type="compositionally biased region" description="Polar residues" evidence="8">
    <location>
        <begin position="545"/>
        <end position="560"/>
    </location>
</feature>
<dbReference type="InterPro" id="IPR030378">
    <property type="entry name" value="G_CP_dom"/>
</dbReference>
<dbReference type="FunFam" id="1.10.1580.10:FF:000001">
    <property type="entry name" value="Nucleolar GTP-binding protein 2"/>
    <property type="match status" value="1"/>
</dbReference>
<dbReference type="Proteomes" id="UP000215335">
    <property type="component" value="Unassembled WGS sequence"/>
</dbReference>
<dbReference type="Pfam" id="PF01926">
    <property type="entry name" value="MMR_HSR1"/>
    <property type="match status" value="1"/>
</dbReference>
<dbReference type="SMART" id="SM00587">
    <property type="entry name" value="CHK"/>
    <property type="match status" value="1"/>
</dbReference>
<dbReference type="FunFam" id="3.40.50.300:FF:000559">
    <property type="entry name" value="Nuclear/nucleolar GTPase 2"/>
    <property type="match status" value="1"/>
</dbReference>
<evidence type="ECO:0000259" key="9">
    <source>
        <dbReference type="PROSITE" id="PS51721"/>
    </source>
</evidence>
<dbReference type="PROSITE" id="PS51721">
    <property type="entry name" value="G_CP"/>
    <property type="match status" value="1"/>
</dbReference>
<dbReference type="CDD" id="cd01858">
    <property type="entry name" value="NGP_1"/>
    <property type="match status" value="1"/>
</dbReference>
<dbReference type="InterPro" id="IPR024929">
    <property type="entry name" value="GNL2_CP_dom"/>
</dbReference>
<dbReference type="Pfam" id="PF08153">
    <property type="entry name" value="NGP1NT"/>
    <property type="match status" value="1"/>
</dbReference>
<dbReference type="Pfam" id="PF02958">
    <property type="entry name" value="EcKL"/>
    <property type="match status" value="1"/>
</dbReference>
<feature type="region of interest" description="Disordered" evidence="8">
    <location>
        <begin position="534"/>
        <end position="678"/>
    </location>
</feature>
<keyword evidence="4 7" id="KW-0539">Nucleus</keyword>
<feature type="compositionally biased region" description="Acidic residues" evidence="8">
    <location>
        <begin position="604"/>
        <end position="615"/>
    </location>
</feature>
<accession>A0A232F7K1</accession>
<dbReference type="STRING" id="543379.A0A232F7K1"/>
<evidence type="ECO:0000313" key="10">
    <source>
        <dbReference type="EMBL" id="OXU26572.1"/>
    </source>
</evidence>
<comment type="caution">
    <text evidence="10">The sequence shown here is derived from an EMBL/GenBank/DDBJ whole genome shotgun (WGS) entry which is preliminary data.</text>
</comment>
<feature type="compositionally biased region" description="Acidic residues" evidence="8">
    <location>
        <begin position="562"/>
        <end position="576"/>
    </location>
</feature>
<dbReference type="AlphaFoldDB" id="A0A232F7K1"/>
<evidence type="ECO:0000256" key="6">
    <source>
        <dbReference type="ARBA" id="ARBA00065814"/>
    </source>
</evidence>
<dbReference type="PANTHER" id="PTHR11089:SF9">
    <property type="entry name" value="NUCLEOLAR GTP-BINDING PROTEIN 2"/>
    <property type="match status" value="1"/>
</dbReference>
<dbReference type="InterPro" id="IPR023179">
    <property type="entry name" value="GTP-bd_ortho_bundle_sf"/>
</dbReference>
<dbReference type="InterPro" id="IPR004119">
    <property type="entry name" value="EcKL"/>
</dbReference>
<dbReference type="GO" id="GO:0005730">
    <property type="term" value="C:nucleolus"/>
    <property type="evidence" value="ECO:0007669"/>
    <property type="project" value="UniProtKB-SubCell"/>
</dbReference>
<dbReference type="PRINTS" id="PR00326">
    <property type="entry name" value="GTP1OBG"/>
</dbReference>
<sequence length="1126" mass="128888">MPKTHSAEKAPRKQGFNRSGHSMNPERPTEGLKGVAKVRTKGTIKRLQMYRNQKAKRNRVGKIISPAPFQGWHASGTVSRVEPSPRWFGNSRVISQNALQKFQKELGAVRKDPYQVVMKPSTLPVTLLQEKAKHAKVHILETESFDRVFGPKKQRKRPNLAVSSYDELQQLAEEKVEVYDKEKDTKDFDLIRPDDGVKDAQRDWVMNAGQSKRIWNELYKVIDSSDVILQVLDARDPMGTRSPPVEKYLKNEKAHKHLIFVLNKVDLVPTWVTQRWVAILSSEYPTVAFHASLTHPFGKGSLINILRQFGKLHTDKKQISVGLIGYPNTGKSSVINTLRSKKVCNVAPIAGETKVWQYVTLMRRIYLIDCPGIVYPSAETDTEKVLKGVVRVELIQNPEDYIVSVLERVKPEYIVKTYKINEWEDHVDFLEKLARRTGKLLKKGEPDISQVARMVLNDWQRGKLPFYVAPVGFEEPLPKGSNPRESNATKTTESETEKVDEDASSAQEKERPAIGVVQNFRKIRVGLPYSEDDMRTDLILPDPSEANTSRSESRCTSIVGDSSDEGSDDENEEENENEKSVNTENEDTLNGDSTVNDTSVENTKDDDEDDEDDADMESKLIPIEKDNLLKSAYDDLDDEEPMDSSDSESESAKTKATSTSGAFKVSSIAKSQDPAKQLTAKQRRAIERANKRKKIGSNFYEVTNVKNRNRNRKVPKRLKNYAMSRSCEICPADLQLLLCAKFGPRLKLLLNSSSSLLPPGENFACEIFKVRALVRRDEDSPTEELHLVAKAFPFKEAAVRQVFDFTQLFRKEVFFYESIAPVLKDLALEFGEGDFEVAPRSFGSRKPEDCNDEGVVILMENLQHAGYYAPDKLEGSDLAHSRLTIKALARFHALGFACKRHRPDFFNDQVVKNANMVPFRQSEDAEDIFDVLFKLMMKDSRLAEHHERIFKLINPGKKIEFFTHVAEEPWRSIVHMDFWTNNILYHKDADGNLDDVKFIDFQNFAYNSPLRDIPYFLCTSTSHEVMTQHFDELLDLYYDTFINVLKRMKVNVEPFSRDKFDLQLKEDASLEFFHSIIAIKFFTAEVEKESYDSSQLNQVIIFSEPNELTYDKWYHIVQTFMKQGWM</sequence>
<dbReference type="InterPro" id="IPR027417">
    <property type="entry name" value="P-loop_NTPase"/>
</dbReference>
<keyword evidence="11" id="KW-1185">Reference proteome</keyword>
<comment type="similarity">
    <text evidence="7">Belongs to the TRAFAC class YlqF/YawG GTPase family. NOG2 subfamily.</text>
</comment>
<dbReference type="EMBL" id="NNAY01000776">
    <property type="protein sequence ID" value="OXU26572.1"/>
    <property type="molecule type" value="Genomic_DNA"/>
</dbReference>
<feature type="compositionally biased region" description="Polar residues" evidence="8">
    <location>
        <begin position="590"/>
        <end position="601"/>
    </location>
</feature>
<dbReference type="SUPFAM" id="SSF52540">
    <property type="entry name" value="P-loop containing nucleoside triphosphate hydrolases"/>
    <property type="match status" value="1"/>
</dbReference>
<dbReference type="SUPFAM" id="SSF56112">
    <property type="entry name" value="Protein kinase-like (PK-like)"/>
    <property type="match status" value="1"/>
</dbReference>
<feature type="compositionally biased region" description="Acidic residues" evidence="8">
    <location>
        <begin position="634"/>
        <end position="649"/>
    </location>
</feature>
<feature type="compositionally biased region" description="Basic and acidic residues" evidence="8">
    <location>
        <begin position="1"/>
        <end position="11"/>
    </location>
</feature>
<dbReference type="OrthoDB" id="444945at2759"/>
<evidence type="ECO:0000256" key="3">
    <source>
        <dbReference type="ARBA" id="ARBA00023134"/>
    </source>
</evidence>
<dbReference type="PANTHER" id="PTHR11089">
    <property type="entry name" value="GTP-BINDING PROTEIN-RELATED"/>
    <property type="match status" value="1"/>
</dbReference>
<comment type="function">
    <text evidence="5">GTPase that associates with pre-60S ribosomal subunits in the nucleolus and is required for their nuclear export and maturation. May promote cell proliferation possibly by increasing p53/TP53 protein levels, and consequently those of its downstream product CDKN1A/p21, and decreasing RPL23A protein levels.</text>
</comment>
<proteinExistence type="inferred from homology"/>
<evidence type="ECO:0000313" key="11">
    <source>
        <dbReference type="Proteomes" id="UP000215335"/>
    </source>
</evidence>
<gene>
    <name evidence="10" type="ORF">TSAR_012197</name>
</gene>
<reference evidence="10 11" key="1">
    <citation type="journal article" date="2017" name="Curr. Biol.">
        <title>The Evolution of Venom by Co-option of Single-Copy Genes.</title>
        <authorList>
            <person name="Martinson E.O."/>
            <person name="Mrinalini"/>
            <person name="Kelkar Y.D."/>
            <person name="Chang C.H."/>
            <person name="Werren J.H."/>
        </authorList>
    </citation>
    <scope>NUCLEOTIDE SEQUENCE [LARGE SCALE GENOMIC DNA]</scope>
    <source>
        <strain evidence="10 11">Alberta</strain>
        <tissue evidence="10">Whole body</tissue>
    </source>
</reference>
<dbReference type="InterPro" id="IPR050755">
    <property type="entry name" value="TRAFAC_YlqF/YawG_RiboMat"/>
</dbReference>
<keyword evidence="2 7" id="KW-0547">Nucleotide-binding</keyword>
<organism evidence="10 11">
    <name type="scientific">Trichomalopsis sarcophagae</name>
    <dbReference type="NCBI Taxonomy" id="543379"/>
    <lineage>
        <taxon>Eukaryota</taxon>
        <taxon>Metazoa</taxon>
        <taxon>Ecdysozoa</taxon>
        <taxon>Arthropoda</taxon>
        <taxon>Hexapoda</taxon>
        <taxon>Insecta</taxon>
        <taxon>Pterygota</taxon>
        <taxon>Neoptera</taxon>
        <taxon>Endopterygota</taxon>
        <taxon>Hymenoptera</taxon>
        <taxon>Apocrita</taxon>
        <taxon>Proctotrupomorpha</taxon>
        <taxon>Chalcidoidea</taxon>
        <taxon>Pteromalidae</taxon>
        <taxon>Pteromalinae</taxon>
        <taxon>Trichomalopsis</taxon>
    </lineage>
</organism>
<evidence type="ECO:0000256" key="2">
    <source>
        <dbReference type="ARBA" id="ARBA00022741"/>
    </source>
</evidence>
<dbReference type="InterPro" id="IPR011009">
    <property type="entry name" value="Kinase-like_dom_sf"/>
</dbReference>
<protein>
    <recommendedName>
        <fullName evidence="7">Nucleolar GTP-binding protein 2</fullName>
    </recommendedName>
</protein>
<dbReference type="Gene3D" id="3.40.50.300">
    <property type="entry name" value="P-loop containing nucleotide triphosphate hydrolases"/>
    <property type="match status" value="1"/>
</dbReference>
<dbReference type="GO" id="GO:0005525">
    <property type="term" value="F:GTP binding"/>
    <property type="evidence" value="ECO:0007669"/>
    <property type="project" value="UniProtKB-KW"/>
</dbReference>
<dbReference type="InterPro" id="IPR015897">
    <property type="entry name" value="CHK_kinase-like"/>
</dbReference>
<comment type="subcellular location">
    <subcellularLocation>
        <location evidence="1 7">Nucleus</location>
        <location evidence="1 7">Nucleolus</location>
    </subcellularLocation>
</comment>
<feature type="domain" description="CP-type G" evidence="9">
    <location>
        <begin position="215"/>
        <end position="376"/>
    </location>
</feature>
<keyword evidence="3 7" id="KW-0342">GTP-binding</keyword>
<dbReference type="InterPro" id="IPR006073">
    <property type="entry name" value="GTP-bd"/>
</dbReference>
<evidence type="ECO:0000256" key="7">
    <source>
        <dbReference type="RuleBase" id="RU364023"/>
    </source>
</evidence>
<evidence type="ECO:0000256" key="8">
    <source>
        <dbReference type="SAM" id="MobiDB-lite"/>
    </source>
</evidence>
<dbReference type="Gene3D" id="1.10.1580.10">
    <property type="match status" value="1"/>
</dbReference>
<evidence type="ECO:0000256" key="1">
    <source>
        <dbReference type="ARBA" id="ARBA00004604"/>
    </source>
</evidence>
<evidence type="ECO:0000256" key="5">
    <source>
        <dbReference type="ARBA" id="ARBA00054763"/>
    </source>
</evidence>
<feature type="compositionally biased region" description="Basic and acidic residues" evidence="8">
    <location>
        <begin position="616"/>
        <end position="628"/>
    </location>
</feature>
<dbReference type="Gene3D" id="3.90.1200.10">
    <property type="match status" value="1"/>
</dbReference>